<dbReference type="Proteomes" id="UP000194161">
    <property type="component" value="Chromosome"/>
</dbReference>
<dbReference type="AlphaFoldDB" id="A0A1W6ZIS0"/>
<dbReference type="EMBL" id="CP021111">
    <property type="protein sequence ID" value="ARP97313.1"/>
    <property type="molecule type" value="Genomic_DNA"/>
</dbReference>
<gene>
    <name evidence="2" type="ORF">CAL15_06075</name>
</gene>
<organism evidence="2 3">
    <name type="scientific">Bordetella genomosp. 13</name>
    <dbReference type="NCBI Taxonomy" id="463040"/>
    <lineage>
        <taxon>Bacteria</taxon>
        <taxon>Pseudomonadati</taxon>
        <taxon>Pseudomonadota</taxon>
        <taxon>Betaproteobacteria</taxon>
        <taxon>Burkholderiales</taxon>
        <taxon>Alcaligenaceae</taxon>
        <taxon>Bordetella</taxon>
    </lineage>
</organism>
<evidence type="ECO:0000313" key="2">
    <source>
        <dbReference type="EMBL" id="ARP97313.1"/>
    </source>
</evidence>
<evidence type="ECO:0000256" key="1">
    <source>
        <dbReference type="SAM" id="MobiDB-lite"/>
    </source>
</evidence>
<evidence type="ECO:0000313" key="3">
    <source>
        <dbReference type="Proteomes" id="UP000194161"/>
    </source>
</evidence>
<proteinExistence type="predicted"/>
<protein>
    <recommendedName>
        <fullName evidence="4">FAD-binding PCMH-type domain-containing protein</fullName>
    </recommendedName>
</protein>
<keyword evidence="3" id="KW-1185">Reference proteome</keyword>
<accession>A0A1W6ZIS0</accession>
<dbReference type="KEGG" id="bgm:CAL15_06075"/>
<name>A0A1W6ZIS0_9BORD</name>
<reference evidence="2 3" key="1">
    <citation type="submission" date="2017-05" db="EMBL/GenBank/DDBJ databases">
        <title>Complete and WGS of Bordetella genogroups.</title>
        <authorList>
            <person name="Spilker T."/>
            <person name="LiPuma J."/>
        </authorList>
    </citation>
    <scope>NUCLEOTIDE SEQUENCE [LARGE SCALE GENOMIC DNA]</scope>
    <source>
        <strain evidence="2 3">AU7206</strain>
    </source>
</reference>
<sequence>MLAAHDASDVRQARALCADYGAVLALDGTPLAQADPDDAAPPVLVVDPAGLDRLVRTQSGWHAGPGCRAHDLALSGLPQFADAPPDQMLAVWLAEQGAWPVGGTAASGVRDLDLLLADGSAETLGPFGQDDLRPLHTATAQRLVPALFQLAGTADAALCLAAARWPARYRLDALRPREPAQVNLAHLLLGHGGTLAWVEGATLAPPAQADHPRPQAPPQAGAAMSHAPDVPPDDGACRPAARRLDMRVAQAFDPAGLYGAA</sequence>
<feature type="region of interest" description="Disordered" evidence="1">
    <location>
        <begin position="205"/>
        <end position="236"/>
    </location>
</feature>
<dbReference type="STRING" id="463040.CAL15_06075"/>
<evidence type="ECO:0008006" key="4">
    <source>
        <dbReference type="Google" id="ProtNLM"/>
    </source>
</evidence>